<dbReference type="EMBL" id="CP032152">
    <property type="protein sequence ID" value="AXY67638.1"/>
    <property type="molecule type" value="Genomic_DNA"/>
</dbReference>
<dbReference type="PANTHER" id="PTHR35126:SF1">
    <property type="entry name" value="DUF3067 DOMAIN-CONTAINING PROTEIN"/>
    <property type="match status" value="1"/>
</dbReference>
<dbReference type="InterPro" id="IPR021420">
    <property type="entry name" value="DUF3067"/>
</dbReference>
<dbReference type="AlphaFoldDB" id="A0A3B7MDB8"/>
<accession>A0A3B7MDB8</accession>
<dbReference type="RefSeq" id="WP_181496866.1">
    <property type="nucleotide sequence ID" value="NZ_CP032152.1"/>
</dbReference>
<dbReference type="Gene3D" id="3.30.428.40">
    <property type="entry name" value="Protein of unknown function DUF3067"/>
    <property type="match status" value="1"/>
</dbReference>
<evidence type="ECO:0000313" key="2">
    <source>
        <dbReference type="Proteomes" id="UP000261812"/>
    </source>
</evidence>
<dbReference type="PANTHER" id="PTHR35126">
    <property type="entry name" value="SLR0598 PROTEIN"/>
    <property type="match status" value="1"/>
</dbReference>
<name>A0A3B7MDB8_9CYAN</name>
<organism evidence="1 2">
    <name type="scientific">Thermosynechococcus sichuanensis E542</name>
    <dbReference type="NCBI Taxonomy" id="2016101"/>
    <lineage>
        <taxon>Bacteria</taxon>
        <taxon>Bacillati</taxon>
        <taxon>Cyanobacteriota</taxon>
        <taxon>Cyanophyceae</taxon>
        <taxon>Acaryochloridales</taxon>
        <taxon>Thermosynechococcaceae</taxon>
        <taxon>Thermosynechococcus</taxon>
        <taxon>Thermosynechococcus sichuanensis</taxon>
    </lineage>
</organism>
<proteinExistence type="predicted"/>
<dbReference type="Pfam" id="PF11267">
    <property type="entry name" value="DUF3067"/>
    <property type="match status" value="1"/>
</dbReference>
<dbReference type="Proteomes" id="UP000261812">
    <property type="component" value="Chromosome"/>
</dbReference>
<gene>
    <name evidence="1" type="ORF">D3A95_04355</name>
</gene>
<protein>
    <submittedName>
        <fullName evidence="1">DUF3067 family protein</fullName>
    </submittedName>
</protein>
<keyword evidence="2" id="KW-1185">Reference proteome</keyword>
<reference evidence="2" key="1">
    <citation type="submission" date="2018-09" db="EMBL/GenBank/DDBJ databases">
        <title>Complete genome sequence of thermophilic cyanobacteria strain Thermosynechococcus elongatus PKUAC-SCTE542.</title>
        <authorList>
            <person name="Liang Y."/>
            <person name="Tang J."/>
            <person name="Daroch M."/>
        </authorList>
    </citation>
    <scope>NUCLEOTIDE SEQUENCE [LARGE SCALE GENOMIC DNA]</scope>
    <source>
        <strain evidence="2">E542</strain>
    </source>
</reference>
<dbReference type="KEGG" id="tsq:D3A95_04355"/>
<evidence type="ECO:0000313" key="1">
    <source>
        <dbReference type="EMBL" id="AXY67638.1"/>
    </source>
</evidence>
<sequence>MLTPLTGDELHALLLRKWGRSFDLQFRRVGDRIFLQVMWRYLEQASYPDTPEDYAAHLGAIAQHLNDWGCAQQVCTFIETTREKPRLGKAVNIPLDLGTRIIEWLE</sequence>